<dbReference type="FunFam" id="3.30.200.20:FF:000128">
    <property type="entry name" value="Serine/threonine-protein kinase ksg1"/>
    <property type="match status" value="1"/>
</dbReference>
<feature type="binding site" evidence="10">
    <location>
        <position position="340"/>
    </location>
    <ligand>
        <name>ATP</name>
        <dbReference type="ChEBI" id="CHEBI:30616"/>
    </ligand>
</feature>
<keyword evidence="14" id="KW-1185">Reference proteome</keyword>
<evidence type="ECO:0000313" key="14">
    <source>
        <dbReference type="Proteomes" id="UP000799441"/>
    </source>
</evidence>
<evidence type="ECO:0000256" key="5">
    <source>
        <dbReference type="ARBA" id="ARBA00022741"/>
    </source>
</evidence>
<name>A0A9P4QA52_9PEZI</name>
<keyword evidence="5 10" id="KW-0547">Nucleotide-binding</keyword>
<keyword evidence="6 13" id="KW-0418">Kinase</keyword>
<feature type="domain" description="Protein kinase" evidence="12">
    <location>
        <begin position="311"/>
        <end position="584"/>
    </location>
</feature>
<dbReference type="EMBL" id="MU003786">
    <property type="protein sequence ID" value="KAF2722018.1"/>
    <property type="molecule type" value="Genomic_DNA"/>
</dbReference>
<feature type="region of interest" description="Disordered" evidence="11">
    <location>
        <begin position="462"/>
        <end position="485"/>
    </location>
</feature>
<evidence type="ECO:0000256" key="7">
    <source>
        <dbReference type="ARBA" id="ARBA00022840"/>
    </source>
</evidence>
<feature type="compositionally biased region" description="Polar residues" evidence="11">
    <location>
        <begin position="140"/>
        <end position="151"/>
    </location>
</feature>
<feature type="compositionally biased region" description="Polar residues" evidence="11">
    <location>
        <begin position="75"/>
        <end position="99"/>
    </location>
</feature>
<evidence type="ECO:0000256" key="6">
    <source>
        <dbReference type="ARBA" id="ARBA00022777"/>
    </source>
</evidence>
<dbReference type="SUPFAM" id="SSF56112">
    <property type="entry name" value="Protein kinase-like (PK-like)"/>
    <property type="match status" value="1"/>
</dbReference>
<feature type="compositionally biased region" description="Polar residues" evidence="11">
    <location>
        <begin position="616"/>
        <end position="632"/>
    </location>
</feature>
<evidence type="ECO:0000256" key="3">
    <source>
        <dbReference type="ARBA" id="ARBA00022527"/>
    </source>
</evidence>
<feature type="compositionally biased region" description="Low complexity" evidence="11">
    <location>
        <begin position="52"/>
        <end position="67"/>
    </location>
</feature>
<feature type="compositionally biased region" description="Polar residues" evidence="11">
    <location>
        <begin position="112"/>
        <end position="133"/>
    </location>
</feature>
<feature type="compositionally biased region" description="Polar residues" evidence="11">
    <location>
        <begin position="159"/>
        <end position="175"/>
    </location>
</feature>
<dbReference type="Proteomes" id="UP000799441">
    <property type="component" value="Unassembled WGS sequence"/>
</dbReference>
<dbReference type="Gene3D" id="3.30.200.20">
    <property type="entry name" value="Phosphorylase Kinase, domain 1"/>
    <property type="match status" value="1"/>
</dbReference>
<evidence type="ECO:0000256" key="1">
    <source>
        <dbReference type="ARBA" id="ARBA00010006"/>
    </source>
</evidence>
<keyword evidence="7 10" id="KW-0067">ATP-binding</keyword>
<reference evidence="13" key="1">
    <citation type="journal article" date="2020" name="Stud. Mycol.">
        <title>101 Dothideomycetes genomes: a test case for predicting lifestyles and emergence of pathogens.</title>
        <authorList>
            <person name="Haridas S."/>
            <person name="Albert R."/>
            <person name="Binder M."/>
            <person name="Bloem J."/>
            <person name="Labutti K."/>
            <person name="Salamov A."/>
            <person name="Andreopoulos B."/>
            <person name="Baker S."/>
            <person name="Barry K."/>
            <person name="Bills G."/>
            <person name="Bluhm B."/>
            <person name="Cannon C."/>
            <person name="Castanera R."/>
            <person name="Culley D."/>
            <person name="Daum C."/>
            <person name="Ezra D."/>
            <person name="Gonzalez J."/>
            <person name="Henrissat B."/>
            <person name="Kuo A."/>
            <person name="Liang C."/>
            <person name="Lipzen A."/>
            <person name="Lutzoni F."/>
            <person name="Magnuson J."/>
            <person name="Mondo S."/>
            <person name="Nolan M."/>
            <person name="Ohm R."/>
            <person name="Pangilinan J."/>
            <person name="Park H.-J."/>
            <person name="Ramirez L."/>
            <person name="Alfaro M."/>
            <person name="Sun H."/>
            <person name="Tritt A."/>
            <person name="Yoshinaga Y."/>
            <person name="Zwiers L.-H."/>
            <person name="Turgeon B."/>
            <person name="Goodwin S."/>
            <person name="Spatafora J."/>
            <person name="Crous P."/>
            <person name="Grigoriev I."/>
        </authorList>
    </citation>
    <scope>NUCLEOTIDE SEQUENCE</scope>
    <source>
        <strain evidence="13">CBS 116435</strain>
    </source>
</reference>
<gene>
    <name evidence="13" type="ORF">K431DRAFT_63362</name>
</gene>
<organism evidence="13 14">
    <name type="scientific">Polychaeton citri CBS 116435</name>
    <dbReference type="NCBI Taxonomy" id="1314669"/>
    <lineage>
        <taxon>Eukaryota</taxon>
        <taxon>Fungi</taxon>
        <taxon>Dikarya</taxon>
        <taxon>Ascomycota</taxon>
        <taxon>Pezizomycotina</taxon>
        <taxon>Dothideomycetes</taxon>
        <taxon>Dothideomycetidae</taxon>
        <taxon>Capnodiales</taxon>
        <taxon>Capnodiaceae</taxon>
        <taxon>Polychaeton</taxon>
    </lineage>
</organism>
<keyword evidence="3" id="KW-0723">Serine/threonine-protein kinase</keyword>
<dbReference type="InterPro" id="IPR039046">
    <property type="entry name" value="PDPK1"/>
</dbReference>
<dbReference type="CDD" id="cd05581">
    <property type="entry name" value="STKc_PDK1"/>
    <property type="match status" value="1"/>
</dbReference>
<evidence type="ECO:0000256" key="10">
    <source>
        <dbReference type="PROSITE-ProRule" id="PRU10141"/>
    </source>
</evidence>
<dbReference type="PROSITE" id="PS50011">
    <property type="entry name" value="PROTEIN_KINASE_DOM"/>
    <property type="match status" value="1"/>
</dbReference>
<feature type="compositionally biased region" description="Low complexity" evidence="11">
    <location>
        <begin position="635"/>
        <end position="648"/>
    </location>
</feature>
<evidence type="ECO:0000256" key="11">
    <source>
        <dbReference type="SAM" id="MobiDB-lite"/>
    </source>
</evidence>
<evidence type="ECO:0000256" key="4">
    <source>
        <dbReference type="ARBA" id="ARBA00022679"/>
    </source>
</evidence>
<accession>A0A9P4QA52</accession>
<feature type="region of interest" description="Disordered" evidence="11">
    <location>
        <begin position="691"/>
        <end position="720"/>
    </location>
</feature>
<dbReference type="GO" id="GO:0035556">
    <property type="term" value="P:intracellular signal transduction"/>
    <property type="evidence" value="ECO:0007669"/>
    <property type="project" value="TreeGrafter"/>
</dbReference>
<dbReference type="OrthoDB" id="347657at2759"/>
<evidence type="ECO:0000256" key="2">
    <source>
        <dbReference type="ARBA" id="ARBA00012513"/>
    </source>
</evidence>
<dbReference type="InterPro" id="IPR011009">
    <property type="entry name" value="Kinase-like_dom_sf"/>
</dbReference>
<feature type="compositionally biased region" description="Low complexity" evidence="11">
    <location>
        <begin position="176"/>
        <end position="194"/>
    </location>
</feature>
<dbReference type="Gene3D" id="1.10.510.10">
    <property type="entry name" value="Transferase(Phosphotransferase) domain 1"/>
    <property type="match status" value="1"/>
</dbReference>
<dbReference type="InterPro" id="IPR008271">
    <property type="entry name" value="Ser/Thr_kinase_AS"/>
</dbReference>
<evidence type="ECO:0000256" key="9">
    <source>
        <dbReference type="ARBA" id="ARBA00048679"/>
    </source>
</evidence>
<dbReference type="PROSITE" id="PS00108">
    <property type="entry name" value="PROTEIN_KINASE_ST"/>
    <property type="match status" value="1"/>
</dbReference>
<dbReference type="GO" id="GO:0005524">
    <property type="term" value="F:ATP binding"/>
    <property type="evidence" value="ECO:0007669"/>
    <property type="project" value="UniProtKB-UniRule"/>
</dbReference>
<dbReference type="InterPro" id="IPR050236">
    <property type="entry name" value="Ser_Thr_kinase_AGC"/>
</dbReference>
<evidence type="ECO:0000313" key="13">
    <source>
        <dbReference type="EMBL" id="KAF2722018.1"/>
    </source>
</evidence>
<protein>
    <recommendedName>
        <fullName evidence="2">non-specific serine/threonine protein kinase</fullName>
        <ecNumber evidence="2">2.7.11.1</ecNumber>
    </recommendedName>
</protein>
<dbReference type="SMART" id="SM00220">
    <property type="entry name" value="S_TKc"/>
    <property type="match status" value="1"/>
</dbReference>
<dbReference type="InterPro" id="IPR017441">
    <property type="entry name" value="Protein_kinase_ATP_BS"/>
</dbReference>
<keyword evidence="4" id="KW-0808">Transferase</keyword>
<dbReference type="FunFam" id="1.10.510.10:FF:000163">
    <property type="entry name" value="3-phosphoinositide-dependent protein kinase 1"/>
    <property type="match status" value="1"/>
</dbReference>
<comment type="catalytic activity">
    <reaction evidence="9">
        <text>L-seryl-[protein] + ATP = O-phospho-L-seryl-[protein] + ADP + H(+)</text>
        <dbReference type="Rhea" id="RHEA:17989"/>
        <dbReference type="Rhea" id="RHEA-COMP:9863"/>
        <dbReference type="Rhea" id="RHEA-COMP:11604"/>
        <dbReference type="ChEBI" id="CHEBI:15378"/>
        <dbReference type="ChEBI" id="CHEBI:29999"/>
        <dbReference type="ChEBI" id="CHEBI:30616"/>
        <dbReference type="ChEBI" id="CHEBI:83421"/>
        <dbReference type="ChEBI" id="CHEBI:456216"/>
        <dbReference type="EC" id="2.7.11.1"/>
    </reaction>
</comment>
<comment type="similarity">
    <text evidence="1">Belongs to the protein kinase superfamily. AGC Ser/Thr protein kinase family. PDPK1 subfamily.</text>
</comment>
<dbReference type="EC" id="2.7.11.1" evidence="2"/>
<dbReference type="AlphaFoldDB" id="A0A9P4QA52"/>
<feature type="compositionally biased region" description="Basic and acidic residues" evidence="11">
    <location>
        <begin position="705"/>
        <end position="716"/>
    </location>
</feature>
<dbReference type="GO" id="GO:0004674">
    <property type="term" value="F:protein serine/threonine kinase activity"/>
    <property type="evidence" value="ECO:0007669"/>
    <property type="project" value="UniProtKB-KW"/>
</dbReference>
<dbReference type="InterPro" id="IPR000719">
    <property type="entry name" value="Prot_kinase_dom"/>
</dbReference>
<feature type="region of interest" description="Disordered" evidence="11">
    <location>
        <begin position="1"/>
        <end position="301"/>
    </location>
</feature>
<comment type="caution">
    <text evidence="13">The sequence shown here is derived from an EMBL/GenBank/DDBJ whole genome shotgun (WGS) entry which is preliminary data.</text>
</comment>
<feature type="compositionally biased region" description="Basic residues" evidence="11">
    <location>
        <begin position="906"/>
        <end position="917"/>
    </location>
</feature>
<dbReference type="PROSITE" id="PS00107">
    <property type="entry name" value="PROTEIN_KINASE_ATP"/>
    <property type="match status" value="1"/>
</dbReference>
<evidence type="ECO:0000256" key="8">
    <source>
        <dbReference type="ARBA" id="ARBA00047899"/>
    </source>
</evidence>
<proteinExistence type="inferred from homology"/>
<dbReference type="Pfam" id="PF00069">
    <property type="entry name" value="Pkinase"/>
    <property type="match status" value="1"/>
</dbReference>
<dbReference type="PANTHER" id="PTHR24356">
    <property type="entry name" value="SERINE/THREONINE-PROTEIN KINASE"/>
    <property type="match status" value="1"/>
</dbReference>
<feature type="region of interest" description="Disordered" evidence="11">
    <location>
        <begin position="605"/>
        <end position="662"/>
    </location>
</feature>
<comment type="catalytic activity">
    <reaction evidence="8">
        <text>L-threonyl-[protein] + ATP = O-phospho-L-threonyl-[protein] + ADP + H(+)</text>
        <dbReference type="Rhea" id="RHEA:46608"/>
        <dbReference type="Rhea" id="RHEA-COMP:11060"/>
        <dbReference type="Rhea" id="RHEA-COMP:11605"/>
        <dbReference type="ChEBI" id="CHEBI:15378"/>
        <dbReference type="ChEBI" id="CHEBI:30013"/>
        <dbReference type="ChEBI" id="CHEBI:30616"/>
        <dbReference type="ChEBI" id="CHEBI:61977"/>
        <dbReference type="ChEBI" id="CHEBI:456216"/>
        <dbReference type="EC" id="2.7.11.1"/>
    </reaction>
</comment>
<evidence type="ECO:0000259" key="12">
    <source>
        <dbReference type="PROSITE" id="PS50011"/>
    </source>
</evidence>
<sequence>MSAGDMSLTQSLGGLRIANPDDEEDAVSSPITALPEQPEDNATQQRPPPPSSSHSSVSTVTASSRPAGELLPQLSHEQSYGSDNGSSLGWNPDSYTLGQGESPDSGFRDYRQGSQGTRSDSGSVHSVPQQGSAQVPAGYQPQQAMGYSQHATGYGQGPRQPSQSISAQRPMSQMYNQSNNSASSGFSSQASYNYRQELSSSEGSAGVGLSRSVSSRARPMLGQTPSRESSRSYRSARQLLNGGNGPLPPRRNSKRVRAPTGGSDGFSGSAPQPRTAEEWQERGAATVRRQETDAASSQAATRTLKKGVKDFHFGRTLGEGSYSTVLAAQDRQSLKEYAIKVLDKRHIIKENKVKYVNIERDTLNRLGDHPGVVRLYYTFQDERSLYFVLDLASGGELLGVLKSLGSFNIECTRFYGAQILDSISYMHSRGVIHRDLKPENVLLDKEMHVKITDFGTAKMLPDPAKAPGPLDTNRPGNPMEGADSNRAPSFVGTAEYVSPELLRDKNACKASDLWAFGCIIYQLLAGRPPFKAANEYLTFQKILALDYTFPDGFPELARDLVERLLVLEPANRLPTEYVQSHPFFEGVSWGKSLWRQKVPRLQRYVPPPKEPIKLNGSGQQALGKSGSQSGPSGTPLAAQAASAALSQPQRPQLRGVTDLPPPSQLDIDWSPVLSHNERILKLSNLVVITAPQQHNSSPGGNGKGDGGDRTPSEKPKFSRFFSGNTTKRRERLVLITSNARIVIAAAGGNEKKAKSELRLLSEGCSWKSYVDSKGLTGWQVDTKDKRHTFEDPRATTSDPAGSKFNTQEWLEAVDNACELARTHQALQSSQSYSSSMNDFAGASAISSPSDSFAEGPTIGGGTAHHLRSTLRRPNTTDDGGGGLGDSGKDRDGNGNAGLNGSGASKMGRKRFSKRHSKSGLAAVF</sequence>
<dbReference type="PANTHER" id="PTHR24356:SF163">
    <property type="entry name" value="3-PHOSPHOINOSITIDE-DEPENDENT PROTEIN KINASE 1-RELATED"/>
    <property type="match status" value="1"/>
</dbReference>
<feature type="region of interest" description="Disordered" evidence="11">
    <location>
        <begin position="843"/>
        <end position="924"/>
    </location>
</feature>